<dbReference type="PANTHER" id="PTHR23115">
    <property type="entry name" value="TRANSLATION FACTOR"/>
    <property type="match status" value="1"/>
</dbReference>
<dbReference type="InterPro" id="IPR027417">
    <property type="entry name" value="P-loop_NTPase"/>
</dbReference>
<dbReference type="InterPro" id="IPR000795">
    <property type="entry name" value="T_Tr_GTP-bd_dom"/>
</dbReference>
<protein>
    <recommendedName>
        <fullName evidence="3">Tr-type G domain-containing protein</fullName>
    </recommendedName>
</protein>
<dbReference type="VEuPathDB" id="FungiDB:ASPWEDRAFT_45323"/>
<evidence type="ECO:0000256" key="1">
    <source>
        <dbReference type="ARBA" id="ARBA00022741"/>
    </source>
</evidence>
<evidence type="ECO:0000259" key="3">
    <source>
        <dbReference type="Pfam" id="PF00009"/>
    </source>
</evidence>
<feature type="domain" description="Tr-type G" evidence="3">
    <location>
        <begin position="75"/>
        <end position="167"/>
    </location>
</feature>
<gene>
    <name evidence="4" type="ORF">ASPWEDRAFT_45323</name>
</gene>
<name>A0A1L9R8Y5_ASPWE</name>
<dbReference type="STRING" id="1073089.A0A1L9R8Y5"/>
<dbReference type="EMBL" id="KV878216">
    <property type="protein sequence ID" value="OJJ31382.1"/>
    <property type="molecule type" value="Genomic_DNA"/>
</dbReference>
<keyword evidence="1" id="KW-0547">Nucleotide-binding</keyword>
<dbReference type="GO" id="GO:0003924">
    <property type="term" value="F:GTPase activity"/>
    <property type="evidence" value="ECO:0007669"/>
    <property type="project" value="InterPro"/>
</dbReference>
<dbReference type="RefSeq" id="XP_040685059.1">
    <property type="nucleotide sequence ID" value="XM_040836503.1"/>
</dbReference>
<dbReference type="Pfam" id="PF00009">
    <property type="entry name" value="GTP_EFTU"/>
    <property type="match status" value="1"/>
</dbReference>
<dbReference type="Gene3D" id="3.40.50.300">
    <property type="entry name" value="P-loop containing nucleotide triphosphate hydrolases"/>
    <property type="match status" value="1"/>
</dbReference>
<dbReference type="Proteomes" id="UP000184383">
    <property type="component" value="Unassembled WGS sequence"/>
</dbReference>
<keyword evidence="2" id="KW-0342">GTP-binding</keyword>
<dbReference type="AlphaFoldDB" id="A0A1L9R8Y5"/>
<organism evidence="4 5">
    <name type="scientific">Aspergillus wentii DTO 134E9</name>
    <dbReference type="NCBI Taxonomy" id="1073089"/>
    <lineage>
        <taxon>Eukaryota</taxon>
        <taxon>Fungi</taxon>
        <taxon>Dikarya</taxon>
        <taxon>Ascomycota</taxon>
        <taxon>Pezizomycotina</taxon>
        <taxon>Eurotiomycetes</taxon>
        <taxon>Eurotiomycetidae</taxon>
        <taxon>Eurotiales</taxon>
        <taxon>Aspergillaceae</taxon>
        <taxon>Aspergillus</taxon>
        <taxon>Aspergillus subgen. Cremei</taxon>
    </lineage>
</organism>
<evidence type="ECO:0000256" key="2">
    <source>
        <dbReference type="ARBA" id="ARBA00023134"/>
    </source>
</evidence>
<keyword evidence="5" id="KW-1185">Reference proteome</keyword>
<dbReference type="GeneID" id="63752351"/>
<dbReference type="InterPro" id="IPR050100">
    <property type="entry name" value="TRAFAC_GTPase_members"/>
</dbReference>
<dbReference type="GO" id="GO:0005525">
    <property type="term" value="F:GTP binding"/>
    <property type="evidence" value="ECO:0007669"/>
    <property type="project" value="UniProtKB-KW"/>
</dbReference>
<proteinExistence type="predicted"/>
<dbReference type="SUPFAM" id="SSF52540">
    <property type="entry name" value="P-loop containing nucleoside triphosphate hydrolases"/>
    <property type="match status" value="1"/>
</dbReference>
<evidence type="ECO:0000313" key="4">
    <source>
        <dbReference type="EMBL" id="OJJ31382.1"/>
    </source>
</evidence>
<evidence type="ECO:0000313" key="5">
    <source>
        <dbReference type="Proteomes" id="UP000184383"/>
    </source>
</evidence>
<sequence>MSGQTRIDINFLGGKGTGKTTLLEHLAAKKGGVKSQSNGITSYTFAGVGKYDVTLNEIPDISAFFKALHDDGLGHDGAILCLSAAPGEEADPYSTQEFISVLKDQREYSTARLMVAVNKMDAAEWSEKRFEKLAKEWHELYQQKLGYDSHRTPIFAISSTEGDHIADDVLHNGSKHMPWHIFWKVERGEGSQYTLWQGIENTGVGYGRPFPE</sequence>
<reference evidence="5" key="1">
    <citation type="journal article" date="2017" name="Genome Biol.">
        <title>Comparative genomics reveals high biological diversity and specific adaptations in the industrially and medically important fungal genus Aspergillus.</title>
        <authorList>
            <person name="de Vries R.P."/>
            <person name="Riley R."/>
            <person name="Wiebenga A."/>
            <person name="Aguilar-Osorio G."/>
            <person name="Amillis S."/>
            <person name="Uchima C.A."/>
            <person name="Anderluh G."/>
            <person name="Asadollahi M."/>
            <person name="Askin M."/>
            <person name="Barry K."/>
            <person name="Battaglia E."/>
            <person name="Bayram O."/>
            <person name="Benocci T."/>
            <person name="Braus-Stromeyer S.A."/>
            <person name="Caldana C."/>
            <person name="Canovas D."/>
            <person name="Cerqueira G.C."/>
            <person name="Chen F."/>
            <person name="Chen W."/>
            <person name="Choi C."/>
            <person name="Clum A."/>
            <person name="Dos Santos R.A."/>
            <person name="Damasio A.R."/>
            <person name="Diallinas G."/>
            <person name="Emri T."/>
            <person name="Fekete E."/>
            <person name="Flipphi M."/>
            <person name="Freyberg S."/>
            <person name="Gallo A."/>
            <person name="Gournas C."/>
            <person name="Habgood R."/>
            <person name="Hainaut M."/>
            <person name="Harispe M.L."/>
            <person name="Henrissat B."/>
            <person name="Hilden K.S."/>
            <person name="Hope R."/>
            <person name="Hossain A."/>
            <person name="Karabika E."/>
            <person name="Karaffa L."/>
            <person name="Karanyi Z."/>
            <person name="Krasevec N."/>
            <person name="Kuo A."/>
            <person name="Kusch H."/>
            <person name="LaButti K."/>
            <person name="Lagendijk E.L."/>
            <person name="Lapidus A."/>
            <person name="Levasseur A."/>
            <person name="Lindquist E."/>
            <person name="Lipzen A."/>
            <person name="Logrieco A.F."/>
            <person name="MacCabe A."/>
            <person name="Maekelae M.R."/>
            <person name="Malavazi I."/>
            <person name="Melin P."/>
            <person name="Meyer V."/>
            <person name="Mielnichuk N."/>
            <person name="Miskei M."/>
            <person name="Molnar A.P."/>
            <person name="Mule G."/>
            <person name="Ngan C.Y."/>
            <person name="Orejas M."/>
            <person name="Orosz E."/>
            <person name="Ouedraogo J.P."/>
            <person name="Overkamp K.M."/>
            <person name="Park H.-S."/>
            <person name="Perrone G."/>
            <person name="Piumi F."/>
            <person name="Punt P.J."/>
            <person name="Ram A.F."/>
            <person name="Ramon A."/>
            <person name="Rauscher S."/>
            <person name="Record E."/>
            <person name="Riano-Pachon D.M."/>
            <person name="Robert V."/>
            <person name="Roehrig J."/>
            <person name="Ruller R."/>
            <person name="Salamov A."/>
            <person name="Salih N.S."/>
            <person name="Samson R.A."/>
            <person name="Sandor E."/>
            <person name="Sanguinetti M."/>
            <person name="Schuetze T."/>
            <person name="Sepcic K."/>
            <person name="Shelest E."/>
            <person name="Sherlock G."/>
            <person name="Sophianopoulou V."/>
            <person name="Squina F.M."/>
            <person name="Sun H."/>
            <person name="Susca A."/>
            <person name="Todd R.B."/>
            <person name="Tsang A."/>
            <person name="Unkles S.E."/>
            <person name="van de Wiele N."/>
            <person name="van Rossen-Uffink D."/>
            <person name="Oliveira J.V."/>
            <person name="Vesth T.C."/>
            <person name="Visser J."/>
            <person name="Yu J.-H."/>
            <person name="Zhou M."/>
            <person name="Andersen M.R."/>
            <person name="Archer D.B."/>
            <person name="Baker S.E."/>
            <person name="Benoit I."/>
            <person name="Brakhage A.A."/>
            <person name="Braus G.H."/>
            <person name="Fischer R."/>
            <person name="Frisvad J.C."/>
            <person name="Goldman G.H."/>
            <person name="Houbraken J."/>
            <person name="Oakley B."/>
            <person name="Pocsi I."/>
            <person name="Scazzocchio C."/>
            <person name="Seiboth B."/>
            <person name="vanKuyk P.A."/>
            <person name="Wortman J."/>
            <person name="Dyer P.S."/>
            <person name="Grigoriev I.V."/>
        </authorList>
    </citation>
    <scope>NUCLEOTIDE SEQUENCE [LARGE SCALE GENOMIC DNA]</scope>
    <source>
        <strain evidence="5">DTO 134E9</strain>
    </source>
</reference>
<accession>A0A1L9R8Y5</accession>